<organism evidence="5 6">
    <name type="scientific">Drechslerella stenobrocha 248</name>
    <dbReference type="NCBI Taxonomy" id="1043628"/>
    <lineage>
        <taxon>Eukaryota</taxon>
        <taxon>Fungi</taxon>
        <taxon>Dikarya</taxon>
        <taxon>Ascomycota</taxon>
        <taxon>Pezizomycotina</taxon>
        <taxon>Orbiliomycetes</taxon>
        <taxon>Orbiliales</taxon>
        <taxon>Orbiliaceae</taxon>
        <taxon>Drechslerella</taxon>
    </lineage>
</organism>
<dbReference type="PANTHER" id="PTHR10039:SF17">
    <property type="entry name" value="FUNGAL STAND N-TERMINAL GOODBYE DOMAIN-CONTAINING PROTEIN-RELATED"/>
    <property type="match status" value="1"/>
</dbReference>
<accession>W7I612</accession>
<dbReference type="HOGENOM" id="CLU_001466_2_0_1"/>
<evidence type="ECO:0000259" key="3">
    <source>
        <dbReference type="Pfam" id="PF17109"/>
    </source>
</evidence>
<dbReference type="Pfam" id="PF24883">
    <property type="entry name" value="NPHP3_N"/>
    <property type="match status" value="1"/>
</dbReference>
<dbReference type="SUPFAM" id="SSF52540">
    <property type="entry name" value="P-loop containing nucleoside triphosphate hydrolases"/>
    <property type="match status" value="1"/>
</dbReference>
<dbReference type="InterPro" id="IPR011990">
    <property type="entry name" value="TPR-like_helical_dom_sf"/>
</dbReference>
<feature type="domain" description="Fungal STAND N-terminal Goodbye" evidence="3">
    <location>
        <begin position="12"/>
        <end position="135"/>
    </location>
</feature>
<dbReference type="InterPro" id="IPR027417">
    <property type="entry name" value="P-loop_NTPase"/>
</dbReference>
<protein>
    <submittedName>
        <fullName evidence="5">Uncharacterized protein</fullName>
    </submittedName>
</protein>
<feature type="domain" description="Nephrocystin 3-like N-terminal" evidence="4">
    <location>
        <begin position="287"/>
        <end position="455"/>
    </location>
</feature>
<evidence type="ECO:0000256" key="2">
    <source>
        <dbReference type="SAM" id="MobiDB-lite"/>
    </source>
</evidence>
<dbReference type="OrthoDB" id="2913095at2759"/>
<feature type="compositionally biased region" description="Acidic residues" evidence="2">
    <location>
        <begin position="1142"/>
        <end position="1158"/>
    </location>
</feature>
<dbReference type="Proteomes" id="UP000024837">
    <property type="component" value="Unassembled WGS sequence"/>
</dbReference>
<dbReference type="PANTHER" id="PTHR10039">
    <property type="entry name" value="AMELOGENIN"/>
    <property type="match status" value="1"/>
</dbReference>
<dbReference type="Pfam" id="PF17109">
    <property type="entry name" value="Goodbye"/>
    <property type="match status" value="1"/>
</dbReference>
<evidence type="ECO:0000313" key="5">
    <source>
        <dbReference type="EMBL" id="EWC47917.1"/>
    </source>
</evidence>
<evidence type="ECO:0000259" key="4">
    <source>
        <dbReference type="Pfam" id="PF24883"/>
    </source>
</evidence>
<dbReference type="EMBL" id="KI966407">
    <property type="protein sequence ID" value="EWC47917.1"/>
    <property type="molecule type" value="Genomic_DNA"/>
</dbReference>
<feature type="region of interest" description="Disordered" evidence="2">
    <location>
        <begin position="1131"/>
        <end position="1179"/>
    </location>
</feature>
<evidence type="ECO:0000256" key="1">
    <source>
        <dbReference type="ARBA" id="ARBA00022737"/>
    </source>
</evidence>
<keyword evidence="6" id="KW-1185">Reference proteome</keyword>
<reference evidence="5 6" key="1">
    <citation type="submission" date="2013-05" db="EMBL/GenBank/DDBJ databases">
        <title>Drechslerella stenobrocha genome reveals carnivorous origination and mechanical trapping mechanism of predatory fungi.</title>
        <authorList>
            <person name="Liu X."/>
            <person name="Zhang W."/>
            <person name="Liu K."/>
        </authorList>
    </citation>
    <scope>NUCLEOTIDE SEQUENCE [LARGE SCALE GENOMIC DNA]</scope>
    <source>
        <strain evidence="5 6">248</strain>
    </source>
</reference>
<gene>
    <name evidence="5" type="ORF">DRE_02799</name>
</gene>
<name>W7I612_9PEZI</name>
<dbReference type="InterPro" id="IPR031350">
    <property type="entry name" value="Goodbye_dom"/>
</dbReference>
<keyword evidence="1" id="KW-0677">Repeat</keyword>
<dbReference type="SUPFAM" id="SSF48452">
    <property type="entry name" value="TPR-like"/>
    <property type="match status" value="1"/>
</dbReference>
<sequence>MDKGQMSMNDIWAEAAKEFERICKKSPQKGGLTFDDVLKTIEKTSSVSYGNDSEEASKWDKAKRVGLQSLEYLKVLTSIATQAAEFVPVPPLAVTVTSNALSFVFNIPTAVKGYNDAVDEVFSKVSVELLKFKIYTSIEKVGDDDIKDLVGTIYEIMVSFVKLCAHVVNFRQSRLTRFVQQAKYSILKDDSDLRAEMTKFEEAVKRNQNIVGTVTLKVVVDIRNSMATLVDQTAAIGETTEGIDKSLRGIKGGLERNETLDKIRDVFGIPAKLPVTYEGAYKNCLEGTGRWIWNHSSYVAWKRPEGDSHALLVLGCPSSGKTSTCALIAQGLGDEAGQGRRTFVAHYFFPPDSASKKSEDKRPLRSALLHMAFRVAQMDPTFQKSLSETCDAGLVAKTESNLQGQGTTRVSELDTLWDTLKIGAHGLGGGTYYLIFDGLEHLPENEARTLLSFIFGPKLAASAGRVRVMASTTNKLLDSTKLAVNNNLLIIQMEECNEEDMRIVARAELNKPSVNIRSIKRRMQKSIIQKLLSNSKGSYSNLHYDIEDVIRSLKAGTSAQDLMRLLNNTTNRQKRVIERLQQSLQEYEIKQLNELLKWVIFSHHRLTFDEIEAAMFLYSGKESLADLKAVIEGLYSDILIVKGDPNEYYVQAQEGIRDYLQKSQSRLDKDRATISMTITINNVDPVLCQSFLWDLTHKITRDNFKFDLNTASSKTAIEVDEFDAHRTIVARMFDFLGRERRKQSHGIGSYVITWLPHHLGQLRKLEYNEKGVLTQSERSKIGQGLYELFRDARVFRCHKEFFSDTYWTAAEMRSVWKWLMDWSVIRELDQEWRDEMDQNFSPTSTFLKSLVEMVVEGFLKGRSWDLDNAFSWIEQFMLASDPKFVARLEADDAWPNTSPYNSNASPDDIETTWQDISNWCQSFLGLEADELGSLWYERLADTWYRRSRNNDTVEELYNHAISRDNPSWRCYRGLGKTLFRQGQLKRAIEQVELALEKAQQEGATPKAEGHNIISMHLLLGRYNYKLGEMSKAEEHYRYVYDSKDPETMEQGRLGVLKAILGFLDEEKVREWLTAPVGDQNDDGSLVNVLKMIARDDERYTLFTKMFIIAEADPDLLQRIMQAMEAAVLEMTPQKDAASEGGMSDDGESEDGESEDGESENWGSENGDLRDGESEDEWHEDQETKYLKVLGTLLYHRGAAACWYNVSPGSTEEASAATSKAVELWVEGRRHLLTLDSPGLFEVRQQITRALAMQYFQSMRESNNLFYKNALLDLATDDSSGFLTALHAMREEKEEAKKPLASRMTRALGILSDNLPDNDALGFAEIYKISSHYQDFKNAAIALSLLVPSDIVTHVLFSNPEVVEIHAIVNNLNPKDLKSAVAELVKKITDAAIAQAPDIREQVSRIEAAFKWFMDPEYKVKEEVDGPNDQYRIDHVARTLLTFRMVNLHQRNTPKINTRAFMMHWACSSCTPNGKRCEAVSDFEREFYRCTFCWNVHFCRHCLDELRKPGSNAKITVCSPTHQWLRIPPLGDAMYVGPWAETVRVPTEVRPVEGGSVWEICYDENSSVITVEAWKEELAEEWEVEVATDTPQGD</sequence>
<evidence type="ECO:0000313" key="6">
    <source>
        <dbReference type="Proteomes" id="UP000024837"/>
    </source>
</evidence>
<dbReference type="Gene3D" id="1.25.40.10">
    <property type="entry name" value="Tetratricopeptide repeat domain"/>
    <property type="match status" value="1"/>
</dbReference>
<dbReference type="InterPro" id="IPR056884">
    <property type="entry name" value="NPHP3-like_N"/>
</dbReference>
<proteinExistence type="predicted"/>